<dbReference type="OrthoDB" id="2796951at2759"/>
<organism evidence="3 4">
    <name type="scientific">Mycena venus</name>
    <dbReference type="NCBI Taxonomy" id="2733690"/>
    <lineage>
        <taxon>Eukaryota</taxon>
        <taxon>Fungi</taxon>
        <taxon>Dikarya</taxon>
        <taxon>Basidiomycota</taxon>
        <taxon>Agaricomycotina</taxon>
        <taxon>Agaricomycetes</taxon>
        <taxon>Agaricomycetidae</taxon>
        <taxon>Agaricales</taxon>
        <taxon>Marasmiineae</taxon>
        <taxon>Mycenaceae</taxon>
        <taxon>Mycena</taxon>
    </lineage>
</organism>
<dbReference type="InterPro" id="IPR031728">
    <property type="entry name" value="GlcAase_C"/>
</dbReference>
<accession>A0A8H6WXM2</accession>
<evidence type="ECO:0000256" key="1">
    <source>
        <dbReference type="SAM" id="SignalP"/>
    </source>
</evidence>
<protein>
    <submittedName>
        <fullName evidence="3">Glycoside hydrolase family 79 protein</fullName>
    </submittedName>
</protein>
<dbReference type="Pfam" id="PF16862">
    <property type="entry name" value="Glyco_hydro_79C"/>
    <property type="match status" value="1"/>
</dbReference>
<name>A0A8H6WXM2_9AGAR</name>
<dbReference type="AlphaFoldDB" id="A0A8H6WXM2"/>
<sequence length="518" mass="55274">MRAFWLTLIFPLVSAVTVPILLSAGDAPSLSGNLISLSIEQDRWLDWVGNVTRNSFFFNTLDNLVALTGDSPTIRIGADSEDHTNFNPSVQFVQQVFPPPTTTVPYPEATNIVAGPGFYQGAQFLPPGTGVTWGVNFGGKNLTAVFLETQAIIKAFASPALKNADITLDFLELGNEADLYRNNGLRPSSYTVSQYTAEWITFATNMTRTANLAGSDTKIWGGAFAGSSHTKTDFSPQGIFANGILNSEPGKFIDTISQHHYSGSFCTGSGGLLQDLMTKSTIRSNLSSFIPDIQATQDQNLDYVFGETNSYSCHGAPGVSNTAGAALWTLDYALFASQLGISKVFFHEGIGYKYNLIQPATLTRSTLDGSTLATPLKPHVQPQYYAAIIAAEAIGDSGETQALELNINNTRIAGYAFYESGSLKRAVFINSLAFLSGATTRTSTHLDLTFSGTGTKPTSFSVKRLVIGHADDVSGLTWGGQTYETSDARVGGTATSETGTVAAGIDIPATQAVLITFK</sequence>
<feature type="chain" id="PRO_5034112489" evidence="1">
    <location>
        <begin position="16"/>
        <end position="518"/>
    </location>
</feature>
<dbReference type="SUPFAM" id="SSF51445">
    <property type="entry name" value="(Trans)glycosidases"/>
    <property type="match status" value="1"/>
</dbReference>
<dbReference type="PANTHER" id="PTHR36183">
    <property type="entry name" value="BETA-GLUCURONIDASE"/>
    <property type="match status" value="1"/>
</dbReference>
<dbReference type="GO" id="GO:0016787">
    <property type="term" value="F:hydrolase activity"/>
    <property type="evidence" value="ECO:0007669"/>
    <property type="project" value="UniProtKB-KW"/>
</dbReference>
<gene>
    <name evidence="3" type="ORF">MVEN_02487900</name>
</gene>
<evidence type="ECO:0000313" key="3">
    <source>
        <dbReference type="EMBL" id="KAF7330485.1"/>
    </source>
</evidence>
<dbReference type="PANTHER" id="PTHR36183:SF2">
    <property type="entry name" value="BETA-GLUCURONIDASE C-TERMINAL DOMAIN-CONTAINING PROTEIN"/>
    <property type="match status" value="1"/>
</dbReference>
<keyword evidence="3" id="KW-0378">Hydrolase</keyword>
<dbReference type="InterPro" id="IPR052974">
    <property type="entry name" value="GH79_Enzymes"/>
</dbReference>
<dbReference type="InterPro" id="IPR017853">
    <property type="entry name" value="GH"/>
</dbReference>
<dbReference type="Proteomes" id="UP000620124">
    <property type="component" value="Unassembled WGS sequence"/>
</dbReference>
<feature type="domain" description="Beta-glucuronidase C-terminal" evidence="2">
    <location>
        <begin position="414"/>
        <end position="514"/>
    </location>
</feature>
<proteinExistence type="predicted"/>
<reference evidence="3" key="1">
    <citation type="submission" date="2020-05" db="EMBL/GenBank/DDBJ databases">
        <title>Mycena genomes resolve the evolution of fungal bioluminescence.</title>
        <authorList>
            <person name="Tsai I.J."/>
        </authorList>
    </citation>
    <scope>NUCLEOTIDE SEQUENCE</scope>
    <source>
        <strain evidence="3">CCC161011</strain>
    </source>
</reference>
<comment type="caution">
    <text evidence="3">The sequence shown here is derived from an EMBL/GenBank/DDBJ whole genome shotgun (WGS) entry which is preliminary data.</text>
</comment>
<dbReference type="EMBL" id="JACAZI010000033">
    <property type="protein sequence ID" value="KAF7330485.1"/>
    <property type="molecule type" value="Genomic_DNA"/>
</dbReference>
<dbReference type="Gene3D" id="3.20.20.80">
    <property type="entry name" value="Glycosidases"/>
    <property type="match status" value="1"/>
</dbReference>
<keyword evidence="4" id="KW-1185">Reference proteome</keyword>
<evidence type="ECO:0000259" key="2">
    <source>
        <dbReference type="Pfam" id="PF16862"/>
    </source>
</evidence>
<feature type="signal peptide" evidence="1">
    <location>
        <begin position="1"/>
        <end position="15"/>
    </location>
</feature>
<keyword evidence="1" id="KW-0732">Signal</keyword>
<evidence type="ECO:0000313" key="4">
    <source>
        <dbReference type="Proteomes" id="UP000620124"/>
    </source>
</evidence>